<evidence type="ECO:0000256" key="1">
    <source>
        <dbReference type="SAM" id="MobiDB-lite"/>
    </source>
</evidence>
<gene>
    <name evidence="2" type="ORF">OHK93_006192</name>
</gene>
<feature type="compositionally biased region" description="Polar residues" evidence="1">
    <location>
        <begin position="60"/>
        <end position="73"/>
    </location>
</feature>
<proteinExistence type="predicted"/>
<dbReference type="AlphaFoldDB" id="A0AA43TU96"/>
<feature type="compositionally biased region" description="Polar residues" evidence="1">
    <location>
        <begin position="333"/>
        <end position="367"/>
    </location>
</feature>
<organism evidence="2 3">
    <name type="scientific">Ramalina farinacea</name>
    <dbReference type="NCBI Taxonomy" id="258253"/>
    <lineage>
        <taxon>Eukaryota</taxon>
        <taxon>Fungi</taxon>
        <taxon>Dikarya</taxon>
        <taxon>Ascomycota</taxon>
        <taxon>Pezizomycotina</taxon>
        <taxon>Lecanoromycetes</taxon>
        <taxon>OSLEUM clade</taxon>
        <taxon>Lecanoromycetidae</taxon>
        <taxon>Lecanorales</taxon>
        <taxon>Lecanorineae</taxon>
        <taxon>Ramalinaceae</taxon>
        <taxon>Ramalina</taxon>
    </lineage>
</organism>
<feature type="compositionally biased region" description="Polar residues" evidence="1">
    <location>
        <begin position="263"/>
        <end position="288"/>
    </location>
</feature>
<protein>
    <submittedName>
        <fullName evidence="2">Uncharacterized protein</fullName>
    </submittedName>
</protein>
<dbReference type="EMBL" id="JAPUFD010000004">
    <property type="protein sequence ID" value="MDI1486930.1"/>
    <property type="molecule type" value="Genomic_DNA"/>
</dbReference>
<feature type="region of interest" description="Disordered" evidence="1">
    <location>
        <begin position="248"/>
        <end position="458"/>
    </location>
</feature>
<feature type="region of interest" description="Disordered" evidence="1">
    <location>
        <begin position="179"/>
        <end position="219"/>
    </location>
</feature>
<feature type="compositionally biased region" description="Low complexity" evidence="1">
    <location>
        <begin position="373"/>
        <end position="384"/>
    </location>
</feature>
<keyword evidence="3" id="KW-1185">Reference proteome</keyword>
<evidence type="ECO:0000313" key="3">
    <source>
        <dbReference type="Proteomes" id="UP001161017"/>
    </source>
</evidence>
<comment type="caution">
    <text evidence="2">The sequence shown here is derived from an EMBL/GenBank/DDBJ whole genome shotgun (WGS) entry which is preliminary data.</text>
</comment>
<name>A0AA43TU96_9LECA</name>
<accession>A0AA43TU96</accession>
<feature type="compositionally biased region" description="Low complexity" evidence="1">
    <location>
        <begin position="416"/>
        <end position="431"/>
    </location>
</feature>
<sequence length="458" mass="50078">MSWNEGLVDLSLFAYSPTDDSHFSTNRPVQSHNIPTVSRKLTDRPLDPVQEFYAPRSAPLTRSSPPNPFTVSATKPLPRLPPRTLCGAVSIPREYDSEPTCILTKIKRKRTGDSPNDSTLPQRRNVAAPPQLTLSVPQMPNHRRGASEMVWMAEEQMWLVLDEGQRDPYPMQNQYPTPPAYSPPTSCQRPANYARSDPGSSLVSRWATTPPNMTPPISPIQTQLRSLIETRDEERLSPLFQEAMNSVPMMDTLDPPPPPTYEGTVSRQQAPRSAPPSSALVQPSASSPRSPPITRKPLPLSAASSWVPTIRPPVPPIPKTANRRPPPPARAASTGSTVNYSLPSSTSALRHSNSGRSDKSAVSSLGRSKTEGSSRSSLRPSASSYTVLTPEFRDEEAGPSSKSELRVGRSHHRSKTASSEGSSSSRAETGSTLEFLEQEMAGNSKSWHGFARKMSHRP</sequence>
<feature type="region of interest" description="Disordered" evidence="1">
    <location>
        <begin position="57"/>
        <end position="76"/>
    </location>
</feature>
<reference evidence="2" key="1">
    <citation type="journal article" date="2023" name="Genome Biol. Evol.">
        <title>First Whole Genome Sequence and Flow Cytometry Genome Size Data for the Lichen-Forming Fungus Ramalina farinacea (Ascomycota).</title>
        <authorList>
            <person name="Llewellyn T."/>
            <person name="Mian S."/>
            <person name="Hill R."/>
            <person name="Leitch I.J."/>
            <person name="Gaya E."/>
        </authorList>
    </citation>
    <scope>NUCLEOTIDE SEQUENCE</scope>
    <source>
        <strain evidence="2">LIQ254RAFAR</strain>
    </source>
</reference>
<feature type="compositionally biased region" description="Polar residues" evidence="1">
    <location>
        <begin position="198"/>
        <end position="211"/>
    </location>
</feature>
<dbReference type="Proteomes" id="UP001161017">
    <property type="component" value="Unassembled WGS sequence"/>
</dbReference>
<evidence type="ECO:0000313" key="2">
    <source>
        <dbReference type="EMBL" id="MDI1486930.1"/>
    </source>
</evidence>
<feature type="compositionally biased region" description="Pro residues" evidence="1">
    <location>
        <begin position="310"/>
        <end position="329"/>
    </location>
</feature>